<comment type="similarity">
    <text evidence="2 5">Belongs to the GMC oxidoreductase family.</text>
</comment>
<dbReference type="Gene3D" id="3.50.50.60">
    <property type="entry name" value="FAD/NAD(P)-binding domain"/>
    <property type="match status" value="1"/>
</dbReference>
<dbReference type="InterPro" id="IPR012132">
    <property type="entry name" value="GMC_OxRdtase"/>
</dbReference>
<evidence type="ECO:0000256" key="3">
    <source>
        <dbReference type="ARBA" id="ARBA00022630"/>
    </source>
</evidence>
<organism evidence="7 8">
    <name type="scientific">Macrophomina phaseolina</name>
    <dbReference type="NCBI Taxonomy" id="35725"/>
    <lineage>
        <taxon>Eukaryota</taxon>
        <taxon>Fungi</taxon>
        <taxon>Dikarya</taxon>
        <taxon>Ascomycota</taxon>
        <taxon>Pezizomycotina</taxon>
        <taxon>Dothideomycetes</taxon>
        <taxon>Dothideomycetes incertae sedis</taxon>
        <taxon>Botryosphaeriales</taxon>
        <taxon>Botryosphaeriaceae</taxon>
        <taxon>Macrophomina</taxon>
    </lineage>
</organism>
<dbReference type="Pfam" id="PF05199">
    <property type="entry name" value="GMC_oxred_C"/>
    <property type="match status" value="1"/>
</dbReference>
<accession>A0ABQ8FS62</accession>
<sequence>METLKEIRNWLPRLSSEDGKPEAYDFIVVGGGTAGNTVAGRLAEKETVSVLVIEAGVGNPQDIDKIYTPARAFELRGSEYDWCYESTFIDRPDYKRVEKPNTRGKVLGGSSQMNYYTWVPGSKATFDDWAAYGGDTWNWDNCYDYFHKPATYFDDGNLYETGLKDMWTAGPLEVAHAELVPQLHPFRDALRKAWTSKGHSLTEDVYSGTMHGLTTCITSIHNGKRSGSDVFIRGKPNVTLMHSSQAQKLILEGNTVTGVLVQGPDGKTHAIKAKREVIVAAGVFESPKLLMLSGIGPASHLKEKGIKPVVDSMHVGQNLLDHPIMPHVFRLKDGYGLDNYIVHPGPKHEEAVKTYDSAKDGPLRSGLLELVAFPRIDERLQKDEGYRQLKEQLGGKDPYGPGGQPHFEIDFVPVFADAFQYHIPKPVEGDYLTVIVDLLRPTQKGEVKLKSQDPLEKPHINLNFLANDTDIVALREGVLWVDDILMNGEGFKDIILEDYPKPLPRDDPDAMKKEILERSQTGYHPCGTCRLSKDVVEGVVDPDLAVHGVNRLRVVDASVFPVIPDCRIQNAVYMVAEKGADIIKAAHKDLYG</sequence>
<name>A0ABQ8FS62_9PEZI</name>
<dbReference type="PANTHER" id="PTHR11552">
    <property type="entry name" value="GLUCOSE-METHANOL-CHOLINE GMC OXIDOREDUCTASE"/>
    <property type="match status" value="1"/>
</dbReference>
<feature type="domain" description="Glucose-methanol-choline oxidoreductase N-terminal" evidence="6">
    <location>
        <begin position="104"/>
        <end position="127"/>
    </location>
</feature>
<evidence type="ECO:0000256" key="4">
    <source>
        <dbReference type="ARBA" id="ARBA00022827"/>
    </source>
</evidence>
<dbReference type="InterPro" id="IPR036188">
    <property type="entry name" value="FAD/NAD-bd_sf"/>
</dbReference>
<gene>
    <name evidence="7" type="ORF">B0J12DRAFT_746981</name>
</gene>
<protein>
    <submittedName>
        <fullName evidence="7">Oxidoreductase</fullName>
    </submittedName>
</protein>
<dbReference type="PIRSF" id="PIRSF000137">
    <property type="entry name" value="Alcohol_oxidase"/>
    <property type="match status" value="1"/>
</dbReference>
<dbReference type="InterPro" id="IPR007867">
    <property type="entry name" value="GMC_OxRtase_C"/>
</dbReference>
<evidence type="ECO:0000256" key="1">
    <source>
        <dbReference type="ARBA" id="ARBA00001974"/>
    </source>
</evidence>
<evidence type="ECO:0000313" key="7">
    <source>
        <dbReference type="EMBL" id="KAH7014699.1"/>
    </source>
</evidence>
<keyword evidence="4 5" id="KW-0274">FAD</keyword>
<reference evidence="7 8" key="1">
    <citation type="journal article" date="2021" name="Nat. Commun.">
        <title>Genetic determinants of endophytism in the Arabidopsis root mycobiome.</title>
        <authorList>
            <person name="Mesny F."/>
            <person name="Miyauchi S."/>
            <person name="Thiergart T."/>
            <person name="Pickel B."/>
            <person name="Atanasova L."/>
            <person name="Karlsson M."/>
            <person name="Huettel B."/>
            <person name="Barry K.W."/>
            <person name="Haridas S."/>
            <person name="Chen C."/>
            <person name="Bauer D."/>
            <person name="Andreopoulos W."/>
            <person name="Pangilinan J."/>
            <person name="LaButti K."/>
            <person name="Riley R."/>
            <person name="Lipzen A."/>
            <person name="Clum A."/>
            <person name="Drula E."/>
            <person name="Henrissat B."/>
            <person name="Kohler A."/>
            <person name="Grigoriev I.V."/>
            <person name="Martin F.M."/>
            <person name="Hacquard S."/>
        </authorList>
    </citation>
    <scope>NUCLEOTIDE SEQUENCE [LARGE SCALE GENOMIC DNA]</scope>
    <source>
        <strain evidence="7 8">MPI-SDFR-AT-0080</strain>
    </source>
</reference>
<evidence type="ECO:0000256" key="5">
    <source>
        <dbReference type="RuleBase" id="RU003968"/>
    </source>
</evidence>
<comment type="cofactor">
    <cofactor evidence="1">
        <name>FAD</name>
        <dbReference type="ChEBI" id="CHEBI:57692"/>
    </cofactor>
</comment>
<comment type="caution">
    <text evidence="7">The sequence shown here is derived from an EMBL/GenBank/DDBJ whole genome shotgun (WGS) entry which is preliminary data.</text>
</comment>
<evidence type="ECO:0000313" key="8">
    <source>
        <dbReference type="Proteomes" id="UP000774617"/>
    </source>
</evidence>
<proteinExistence type="inferred from homology"/>
<evidence type="ECO:0000256" key="2">
    <source>
        <dbReference type="ARBA" id="ARBA00010790"/>
    </source>
</evidence>
<evidence type="ECO:0000259" key="6">
    <source>
        <dbReference type="PROSITE" id="PS00623"/>
    </source>
</evidence>
<dbReference type="EMBL" id="JAGTJR010000079">
    <property type="protein sequence ID" value="KAH7014699.1"/>
    <property type="molecule type" value="Genomic_DNA"/>
</dbReference>
<dbReference type="Gene3D" id="3.30.560.10">
    <property type="entry name" value="Glucose Oxidase, domain 3"/>
    <property type="match status" value="1"/>
</dbReference>
<keyword evidence="3 5" id="KW-0285">Flavoprotein</keyword>
<keyword evidence="8" id="KW-1185">Reference proteome</keyword>
<dbReference type="Pfam" id="PF00732">
    <property type="entry name" value="GMC_oxred_N"/>
    <property type="match status" value="1"/>
</dbReference>
<dbReference type="PANTHER" id="PTHR11552:SF147">
    <property type="entry name" value="CHOLINE DEHYDROGENASE, MITOCHONDRIAL"/>
    <property type="match status" value="1"/>
</dbReference>
<dbReference type="SUPFAM" id="SSF51905">
    <property type="entry name" value="FAD/NAD(P)-binding domain"/>
    <property type="match status" value="1"/>
</dbReference>
<dbReference type="PROSITE" id="PS00623">
    <property type="entry name" value="GMC_OXRED_1"/>
    <property type="match status" value="1"/>
</dbReference>
<dbReference type="Proteomes" id="UP000774617">
    <property type="component" value="Unassembled WGS sequence"/>
</dbReference>
<dbReference type="SUPFAM" id="SSF54373">
    <property type="entry name" value="FAD-linked reductases, C-terminal domain"/>
    <property type="match status" value="1"/>
</dbReference>
<dbReference type="InterPro" id="IPR000172">
    <property type="entry name" value="GMC_OxRdtase_N"/>
</dbReference>